<dbReference type="GO" id="GO:0032259">
    <property type="term" value="P:methylation"/>
    <property type="evidence" value="ECO:0007669"/>
    <property type="project" value="UniProtKB-KW"/>
</dbReference>
<dbReference type="PIRSF" id="PIRSF000383">
    <property type="entry name" value="PEAMT"/>
    <property type="match status" value="1"/>
</dbReference>
<dbReference type="GO" id="GO:0006656">
    <property type="term" value="P:phosphatidylcholine biosynthetic process"/>
    <property type="evidence" value="ECO:0007669"/>
    <property type="project" value="UniProtKB-UniRule"/>
</dbReference>
<evidence type="ECO:0000256" key="14">
    <source>
        <dbReference type="ARBA" id="ARBA00023264"/>
    </source>
</evidence>
<evidence type="ECO:0000256" key="10">
    <source>
        <dbReference type="ARBA" id="ARBA00022989"/>
    </source>
</evidence>
<evidence type="ECO:0000256" key="11">
    <source>
        <dbReference type="ARBA" id="ARBA00023098"/>
    </source>
</evidence>
<keyword evidence="11 16" id="KW-0443">Lipid metabolism</keyword>
<dbReference type="Gene3D" id="2.60.40.2840">
    <property type="match status" value="1"/>
</dbReference>
<evidence type="ECO:0000256" key="1">
    <source>
        <dbReference type="ARBA" id="ARBA00004127"/>
    </source>
</evidence>
<keyword evidence="9 16" id="KW-0256">Endoplasmic reticulum</keyword>
<evidence type="ECO:0000313" key="19">
    <source>
        <dbReference type="EMBL" id="KAK3944846.1"/>
    </source>
</evidence>
<keyword evidence="6 16" id="KW-0808">Transferase</keyword>
<feature type="transmembrane region" description="Helical" evidence="16 17">
    <location>
        <begin position="88"/>
        <end position="105"/>
    </location>
</feature>
<keyword evidence="8 16" id="KW-0812">Transmembrane</keyword>
<evidence type="ECO:0000256" key="5">
    <source>
        <dbReference type="ARBA" id="ARBA00022603"/>
    </source>
</evidence>
<dbReference type="GO" id="GO:0004608">
    <property type="term" value="F:phosphatidylethanolamine N-methyltransferase activity"/>
    <property type="evidence" value="ECO:0007669"/>
    <property type="project" value="UniProtKB-UniRule"/>
</dbReference>
<dbReference type="PROSITE" id="PS51598">
    <property type="entry name" value="SAM_CHO2"/>
    <property type="match status" value="1"/>
</dbReference>
<reference evidence="20" key="1">
    <citation type="journal article" date="2023" name="Mol. Phylogenet. Evol.">
        <title>Genome-scale phylogeny and comparative genomics of the fungal order Sordariales.</title>
        <authorList>
            <person name="Hensen N."/>
            <person name="Bonometti L."/>
            <person name="Westerberg I."/>
            <person name="Brannstrom I.O."/>
            <person name="Guillou S."/>
            <person name="Cros-Aarteil S."/>
            <person name="Calhoun S."/>
            <person name="Haridas S."/>
            <person name="Kuo A."/>
            <person name="Mondo S."/>
            <person name="Pangilinan J."/>
            <person name="Riley R."/>
            <person name="LaButti K."/>
            <person name="Andreopoulos B."/>
            <person name="Lipzen A."/>
            <person name="Chen C."/>
            <person name="Yan M."/>
            <person name="Daum C."/>
            <person name="Ng V."/>
            <person name="Clum A."/>
            <person name="Steindorff A."/>
            <person name="Ohm R.A."/>
            <person name="Martin F."/>
            <person name="Silar P."/>
            <person name="Natvig D.O."/>
            <person name="Lalanne C."/>
            <person name="Gautier V."/>
            <person name="Ament-Velasquez S.L."/>
            <person name="Kruys A."/>
            <person name="Hutchinson M.I."/>
            <person name="Powell A.J."/>
            <person name="Barry K."/>
            <person name="Miller A.N."/>
            <person name="Grigoriev I.V."/>
            <person name="Debuchy R."/>
            <person name="Gladieux P."/>
            <person name="Hiltunen Thoren M."/>
            <person name="Johannesson H."/>
        </authorList>
    </citation>
    <scope>NUCLEOTIDE SEQUENCE [LARGE SCALE GENOMIC DNA]</scope>
    <source>
        <strain evidence="20">CBS 340.73</strain>
    </source>
</reference>
<evidence type="ECO:0000256" key="18">
    <source>
        <dbReference type="SAM" id="MobiDB-lite"/>
    </source>
</evidence>
<evidence type="ECO:0000256" key="8">
    <source>
        <dbReference type="ARBA" id="ARBA00022692"/>
    </source>
</evidence>
<evidence type="ECO:0000313" key="20">
    <source>
        <dbReference type="Proteomes" id="UP001303473"/>
    </source>
</evidence>
<accession>A0AAN6NGT4</accession>
<comment type="pathway">
    <text evidence="2 16 17">Phospholipid metabolism; phosphatidylcholine biosynthesis.</text>
</comment>
<feature type="transmembrane region" description="Helical" evidence="16 17">
    <location>
        <begin position="230"/>
        <end position="246"/>
    </location>
</feature>
<evidence type="ECO:0000256" key="9">
    <source>
        <dbReference type="ARBA" id="ARBA00022824"/>
    </source>
</evidence>
<feature type="transmembrane region" description="Helical" evidence="16 17">
    <location>
        <begin position="464"/>
        <end position="484"/>
    </location>
</feature>
<comment type="subcellular location">
    <subcellularLocation>
        <location evidence="1">Endomembrane system</location>
        <topology evidence="1">Multi-pass membrane protein</topology>
    </subcellularLocation>
    <subcellularLocation>
        <location evidence="16 17">Endoplasmic reticulum membrane</location>
        <topology evidence="16 17">Multi-pass membrane protein</topology>
    </subcellularLocation>
</comment>
<keyword evidence="10 16" id="KW-1133">Transmembrane helix</keyword>
<dbReference type="PANTHER" id="PTHR32138">
    <property type="entry name" value="PHOSPHATIDYLETHANOLAMINE N-METHYLTRANSFERASE"/>
    <property type="match status" value="1"/>
</dbReference>
<evidence type="ECO:0000256" key="12">
    <source>
        <dbReference type="ARBA" id="ARBA00023136"/>
    </source>
</evidence>
<proteinExistence type="inferred from homology"/>
<dbReference type="EC" id="2.1.1.17" evidence="16 17"/>
<evidence type="ECO:0000256" key="15">
    <source>
        <dbReference type="ARBA" id="ARBA00057332"/>
    </source>
</evidence>
<dbReference type="Proteomes" id="UP001303473">
    <property type="component" value="Unassembled WGS sequence"/>
</dbReference>
<comment type="pathway">
    <text evidence="3">Lipid metabolism.</text>
</comment>
<organism evidence="19 20">
    <name type="scientific">Diplogelasinospora grovesii</name>
    <dbReference type="NCBI Taxonomy" id="303347"/>
    <lineage>
        <taxon>Eukaryota</taxon>
        <taxon>Fungi</taxon>
        <taxon>Dikarya</taxon>
        <taxon>Ascomycota</taxon>
        <taxon>Pezizomycotina</taxon>
        <taxon>Sordariomycetes</taxon>
        <taxon>Sordariomycetidae</taxon>
        <taxon>Sordariales</taxon>
        <taxon>Diplogelasinosporaceae</taxon>
        <taxon>Diplogelasinospora</taxon>
    </lineage>
</organism>
<keyword evidence="7 16" id="KW-0949">S-adenosyl-L-methionine</keyword>
<name>A0AAN6NGT4_9PEZI</name>
<dbReference type="GO" id="GO:0005789">
    <property type="term" value="C:endoplasmic reticulum membrane"/>
    <property type="evidence" value="ECO:0007669"/>
    <property type="project" value="UniProtKB-SubCell"/>
</dbReference>
<evidence type="ECO:0000256" key="17">
    <source>
        <dbReference type="RuleBase" id="RU361122"/>
    </source>
</evidence>
<evidence type="ECO:0000256" key="16">
    <source>
        <dbReference type="HAMAP-Rule" id="MF_03217"/>
    </source>
</evidence>
<dbReference type="HAMAP" id="MF_03217">
    <property type="entry name" value="PEMT"/>
    <property type="match status" value="1"/>
</dbReference>
<comment type="caution">
    <text evidence="16 17">Lacks conserved residue(s) required for the propagation of feature annotation.</text>
</comment>
<keyword evidence="14 16" id="KW-1208">Phospholipid metabolism</keyword>
<dbReference type="PANTHER" id="PTHR32138:SF0">
    <property type="entry name" value="PHOSPHATIDYLETHANOLAMINE N-METHYLTRANSFERASE"/>
    <property type="match status" value="1"/>
</dbReference>
<dbReference type="Pfam" id="PF04191">
    <property type="entry name" value="PEMT"/>
    <property type="match status" value="2"/>
</dbReference>
<keyword evidence="20" id="KW-1185">Reference proteome</keyword>
<keyword evidence="12 16" id="KW-0472">Membrane</keyword>
<keyword evidence="4 16" id="KW-0444">Lipid biosynthesis</keyword>
<feature type="transmembrane region" description="Helical" evidence="16 17">
    <location>
        <begin position="386"/>
        <end position="404"/>
    </location>
</feature>
<dbReference type="AlphaFoldDB" id="A0AAN6NGT4"/>
<protein>
    <recommendedName>
        <fullName evidence="16 17">Phosphatidylethanolamine N-methyltransferase</fullName>
        <shortName evidence="16">PE methyltransferase</shortName>
        <shortName evidence="16 17">PEAMT</shortName>
        <shortName evidence="16">PEMT</shortName>
        <ecNumber evidence="16 17">2.1.1.17</ecNumber>
    </recommendedName>
</protein>
<feature type="compositionally biased region" description="Low complexity" evidence="18">
    <location>
        <begin position="28"/>
        <end position="37"/>
    </location>
</feature>
<comment type="caution">
    <text evidence="19">The sequence shown here is derived from an EMBL/GenBank/DDBJ whole genome shotgun (WGS) entry which is preliminary data.</text>
</comment>
<feature type="transmembrane region" description="Helical" evidence="16 17">
    <location>
        <begin position="198"/>
        <end position="218"/>
    </location>
</feature>
<dbReference type="InterPro" id="IPR007318">
    <property type="entry name" value="Phopholipid_MeTrfase"/>
</dbReference>
<comment type="catalytic activity">
    <reaction evidence="16 17">
        <text>a 1,2-diacyl-sn-glycero-3-phosphoethanolamine + S-adenosyl-L-methionine = a 1,2-diacyl-sn-glycero-3-phospho-N-methylethanolamine + S-adenosyl-L-homocysteine + H(+)</text>
        <dbReference type="Rhea" id="RHEA:11164"/>
        <dbReference type="ChEBI" id="CHEBI:15378"/>
        <dbReference type="ChEBI" id="CHEBI:57856"/>
        <dbReference type="ChEBI" id="CHEBI:59789"/>
        <dbReference type="ChEBI" id="CHEBI:64573"/>
        <dbReference type="ChEBI" id="CHEBI:64612"/>
        <dbReference type="EC" id="2.1.1.17"/>
    </reaction>
</comment>
<feature type="transmembrane region" description="Helical" evidence="16 17">
    <location>
        <begin position="112"/>
        <end position="134"/>
    </location>
</feature>
<evidence type="ECO:0000256" key="13">
    <source>
        <dbReference type="ARBA" id="ARBA00023209"/>
    </source>
</evidence>
<evidence type="ECO:0000256" key="4">
    <source>
        <dbReference type="ARBA" id="ARBA00022516"/>
    </source>
</evidence>
<comment type="similarity">
    <text evidence="16 17">Belongs to the class VI-like SAM-binding methyltransferase superfamily. CHO2 family.</text>
</comment>
<sequence>MSTSADVPAGTGGLDNVRQRARASSPTADEVTAAVQAADEEVDNAEEERREKRTYGRTPDGTVFIVPTTHDMVSQLLDPRQPKNLSDVAVLAILALHIAAAYFLPWSLKRPVFAAIFLFWRASYNVGIGFLLTVQSNHKLLVTWAKRWKLFENPATGKNPRPWLYKLLKHELEAKIPVDYKFEQAPIEYNTWLVFRRVVDLILMCDFVSYCLFAIVCGHKLAGEALPMTVARWVTGIALVGFNLWVKLDAHRVVKDYAWYWGDFFYLIEQELTFDGVFEMAPHPMYSIGYAGYYGISMMAASYDVLFISILAHAAQFAFLVIVENPHIEKTYNPPPPRIRAESTLSETSNHAHEIESGGVAKGVSRDTPAPVHDLMGVKNLDLFRTTDYSVLLLFLYLVGLTIVTPRTPLWQALFIAHALLWRLWYSVGLGVILTMQSKEKMFTRHFVKFGESAGEAWRQWKGMYYLSMALCHGSFIAACWKMYTFPADWSYGGVLLKHVLGMSLIALQVWTATSIYESLGEFGWFYGDFFFDSNGKPTYKSIYRFLNNPERILGTAGLWGAALITWSRTIFVMALVSHLLTLGFISYVEKPHMQKVYGRNLRQEAGLTKFIKRSLPPPVKEWQMSVDKVLDETKQFVDEFFEVARSKLATGSQTFVKDTTALFNKYPARLTLSKISPDVAGYDPKHYSLSLEGTQLIGANAWATGKESEEARVPKAVKTMVLEYGAPIRVKWTAPANHSKKDWVGLYMVTDNRSRELTEVPSLGRWVPTCPGEYDTATDKGILSSDQPVPKSESDADIVQGEMVFEGDKLWWTQGVFEFRYHHGGGHNVMSISEPFEVRIGKFDEDDVEVDSGGMYETAVESALLPIVRNCLDRDPDIAPNKADEPFGSHVERNSKYARRVVYAIHHMFGIEFAPQVVPADGNVRKLAWRICNAKQVLAPYSMSHSRGATTPVVEMSPVLKPTVL</sequence>
<keyword evidence="5 16" id="KW-0489">Methyltransferase</keyword>
<gene>
    <name evidence="19" type="ORF">QBC46DRAFT_350206</name>
</gene>
<feature type="transmembrane region" description="Helical" evidence="16 17">
    <location>
        <begin position="410"/>
        <end position="436"/>
    </location>
</feature>
<evidence type="ECO:0000256" key="7">
    <source>
        <dbReference type="ARBA" id="ARBA00022691"/>
    </source>
</evidence>
<comment type="function">
    <text evidence="15 16 17">Catalyzes the first step of the methylation pathway of phosphatidylcholine biosynthesis, the SAM-dependent methylation of phosphatidylethanolamine (PE) to phosphatidylmonomethylethanolamine (PMME).</text>
</comment>
<feature type="region of interest" description="Disordered" evidence="18">
    <location>
        <begin position="1"/>
        <end position="59"/>
    </location>
</feature>
<dbReference type="InterPro" id="IPR016219">
    <property type="entry name" value="Phosphatid-EA_MeTrfase_fun"/>
</dbReference>
<keyword evidence="13 16" id="KW-0594">Phospholipid biosynthesis</keyword>
<dbReference type="EMBL" id="MU853757">
    <property type="protein sequence ID" value="KAK3944846.1"/>
    <property type="molecule type" value="Genomic_DNA"/>
</dbReference>
<dbReference type="FunFam" id="2.60.40.2840:FF:000006">
    <property type="entry name" value="Phosphatidylethanolamine N-methyltransferase"/>
    <property type="match status" value="1"/>
</dbReference>
<evidence type="ECO:0000256" key="3">
    <source>
        <dbReference type="ARBA" id="ARBA00005189"/>
    </source>
</evidence>
<evidence type="ECO:0000256" key="6">
    <source>
        <dbReference type="ARBA" id="ARBA00022679"/>
    </source>
</evidence>
<evidence type="ECO:0000256" key="2">
    <source>
        <dbReference type="ARBA" id="ARBA00004969"/>
    </source>
</evidence>